<evidence type="ECO:0000313" key="2">
    <source>
        <dbReference type="EMBL" id="SMQ69553.1"/>
    </source>
</evidence>
<dbReference type="SMART" id="SM00450">
    <property type="entry name" value="RHOD"/>
    <property type="match status" value="1"/>
</dbReference>
<protein>
    <submittedName>
        <fullName evidence="2">Rhodanese-related sulfurtransferase</fullName>
    </submittedName>
</protein>
<dbReference type="Pfam" id="PF00581">
    <property type="entry name" value="Rhodanese"/>
    <property type="match status" value="1"/>
</dbReference>
<dbReference type="SUPFAM" id="SSF52821">
    <property type="entry name" value="Rhodanese/Cell cycle control phosphatase"/>
    <property type="match status" value="1"/>
</dbReference>
<dbReference type="AlphaFoldDB" id="A0A1Y6FAW5"/>
<dbReference type="InterPro" id="IPR050229">
    <property type="entry name" value="GlpE_sulfurtransferase"/>
</dbReference>
<feature type="domain" description="Rhodanese" evidence="1">
    <location>
        <begin position="78"/>
        <end position="166"/>
    </location>
</feature>
<evidence type="ECO:0000313" key="3">
    <source>
        <dbReference type="Proteomes" id="UP000194420"/>
    </source>
</evidence>
<dbReference type="Proteomes" id="UP000194420">
    <property type="component" value="Unassembled WGS sequence"/>
</dbReference>
<evidence type="ECO:0000259" key="1">
    <source>
        <dbReference type="PROSITE" id="PS50206"/>
    </source>
</evidence>
<dbReference type="PROSITE" id="PS50206">
    <property type="entry name" value="RHODANESE_3"/>
    <property type="match status" value="1"/>
</dbReference>
<name>A0A1Y6FAW5_9SPHN</name>
<gene>
    <name evidence="2" type="ORF">SAMN06297468_1739</name>
</gene>
<dbReference type="EMBL" id="FXWG01000002">
    <property type="protein sequence ID" value="SMQ69553.1"/>
    <property type="molecule type" value="Genomic_DNA"/>
</dbReference>
<organism evidence="2 3">
    <name type="scientific">Altererythrobacter xiamenensis</name>
    <dbReference type="NCBI Taxonomy" id="1316679"/>
    <lineage>
        <taxon>Bacteria</taxon>
        <taxon>Pseudomonadati</taxon>
        <taxon>Pseudomonadota</taxon>
        <taxon>Alphaproteobacteria</taxon>
        <taxon>Sphingomonadales</taxon>
        <taxon>Erythrobacteraceae</taxon>
        <taxon>Altererythrobacter</taxon>
    </lineage>
</organism>
<accession>A0A1Y6FAW5</accession>
<dbReference type="OrthoDB" id="9789585at2"/>
<dbReference type="InterPro" id="IPR036873">
    <property type="entry name" value="Rhodanese-like_dom_sf"/>
</dbReference>
<reference evidence="3" key="1">
    <citation type="submission" date="2017-04" db="EMBL/GenBank/DDBJ databases">
        <authorList>
            <person name="Varghese N."/>
            <person name="Submissions S."/>
        </authorList>
    </citation>
    <scope>NUCLEOTIDE SEQUENCE [LARGE SCALE GENOMIC DNA]</scope>
</reference>
<proteinExistence type="predicted"/>
<dbReference type="GO" id="GO:0016740">
    <property type="term" value="F:transferase activity"/>
    <property type="evidence" value="ECO:0007669"/>
    <property type="project" value="UniProtKB-KW"/>
</dbReference>
<dbReference type="PANTHER" id="PTHR43031">
    <property type="entry name" value="FAD-DEPENDENT OXIDOREDUCTASE"/>
    <property type="match status" value="1"/>
</dbReference>
<dbReference type="PANTHER" id="PTHR43031:SF16">
    <property type="entry name" value="OXIDOREDUCTASE"/>
    <property type="match status" value="1"/>
</dbReference>
<keyword evidence="2" id="KW-0808">Transferase</keyword>
<sequence length="170" mass="18190">MVAFSITSSGSSLRPDRRLSQIVLAGAGAMALAACGADAETSEDSEEKPAKWAPVELASAGLGEVEEIDPAALEELTKSNKVRLIDVRTDEEVAEGMIPGAEHIALDEFEPTKLDLSDGREPVLYCRSDRRSGIAAEKLAQHIGKSVRHLDGGINAWRDKGLPIKRPAVF</sequence>
<dbReference type="CDD" id="cd00158">
    <property type="entry name" value="RHOD"/>
    <property type="match status" value="1"/>
</dbReference>
<keyword evidence="3" id="KW-1185">Reference proteome</keyword>
<dbReference type="InterPro" id="IPR001763">
    <property type="entry name" value="Rhodanese-like_dom"/>
</dbReference>
<dbReference type="Gene3D" id="3.40.250.10">
    <property type="entry name" value="Rhodanese-like domain"/>
    <property type="match status" value="1"/>
</dbReference>